<gene>
    <name evidence="2" type="ORF">DB891_10185</name>
</gene>
<protein>
    <submittedName>
        <fullName evidence="2">NIPSNAP family protein</fullName>
    </submittedName>
</protein>
<dbReference type="EMBL" id="QCZH01000010">
    <property type="protein sequence ID" value="PWA08790.1"/>
    <property type="molecule type" value="Genomic_DNA"/>
</dbReference>
<evidence type="ECO:0000313" key="2">
    <source>
        <dbReference type="EMBL" id="PWA08790.1"/>
    </source>
</evidence>
<evidence type="ECO:0000259" key="1">
    <source>
        <dbReference type="Pfam" id="PF07978"/>
    </source>
</evidence>
<reference evidence="2 3" key="1">
    <citation type="submission" date="2018-04" db="EMBL/GenBank/DDBJ databases">
        <title>Flavobacterium sp. nov., isolated from glacier ice.</title>
        <authorList>
            <person name="Liu Q."/>
            <person name="Xin Y.-H."/>
        </authorList>
    </citation>
    <scope>NUCLEOTIDE SEQUENCE [LARGE SCALE GENOMIC DNA]</scope>
    <source>
        <strain evidence="2 3">LB2P30</strain>
    </source>
</reference>
<dbReference type="InterPro" id="IPR012577">
    <property type="entry name" value="NIPSNAP"/>
</dbReference>
<dbReference type="OrthoDB" id="9809695at2"/>
<dbReference type="AlphaFoldDB" id="A0A2U1JUA9"/>
<dbReference type="Pfam" id="PF07978">
    <property type="entry name" value="NIPSNAP"/>
    <property type="match status" value="1"/>
</dbReference>
<name>A0A2U1JUA9_9FLAO</name>
<dbReference type="SUPFAM" id="SSF54909">
    <property type="entry name" value="Dimeric alpha+beta barrel"/>
    <property type="match status" value="1"/>
</dbReference>
<keyword evidence="3" id="KW-1185">Reference proteome</keyword>
<feature type="domain" description="NIPSNAP" evidence="1">
    <location>
        <begin position="4"/>
        <end position="94"/>
    </location>
</feature>
<dbReference type="Gene3D" id="3.30.70.100">
    <property type="match status" value="1"/>
</dbReference>
<organism evidence="2 3">
    <name type="scientific">Flavobacterium laiguense</name>
    <dbReference type="NCBI Taxonomy" id="2169409"/>
    <lineage>
        <taxon>Bacteria</taxon>
        <taxon>Pseudomonadati</taxon>
        <taxon>Bacteroidota</taxon>
        <taxon>Flavobacteriia</taxon>
        <taxon>Flavobacteriales</taxon>
        <taxon>Flavobacteriaceae</taxon>
        <taxon>Flavobacterium</taxon>
    </lineage>
</organism>
<dbReference type="InterPro" id="IPR011008">
    <property type="entry name" value="Dimeric_a/b-barrel"/>
</dbReference>
<accession>A0A2U1JUA9</accession>
<dbReference type="RefSeq" id="WP_116763178.1">
    <property type="nucleotide sequence ID" value="NZ_QCZH01000010.1"/>
</dbReference>
<comment type="caution">
    <text evidence="2">The sequence shown here is derived from an EMBL/GenBank/DDBJ whole genome shotgun (WGS) entry which is preliminary data.</text>
</comment>
<dbReference type="Proteomes" id="UP000245618">
    <property type="component" value="Unassembled WGS sequence"/>
</dbReference>
<proteinExistence type="predicted"/>
<evidence type="ECO:0000313" key="3">
    <source>
        <dbReference type="Proteomes" id="UP000245618"/>
    </source>
</evidence>
<sequence>MITELRTYKLKKGTSETFEKIFTEQSLPMLKRWKVNVVDFGFSLIDQESFYLIRSYESIEQRKQSQDAFYGSEEWINGPDKPLMNCIESYNTAIVDSTKLSIKKTE</sequence>